<organism evidence="2 3">
    <name type="scientific">Shewanella gelidii</name>
    <dbReference type="NCBI Taxonomy" id="1642821"/>
    <lineage>
        <taxon>Bacteria</taxon>
        <taxon>Pseudomonadati</taxon>
        <taxon>Pseudomonadota</taxon>
        <taxon>Gammaproteobacteria</taxon>
        <taxon>Alteromonadales</taxon>
        <taxon>Shewanellaceae</taxon>
        <taxon>Shewanella</taxon>
    </lineage>
</organism>
<gene>
    <name evidence="2" type="ORF">GCM10009332_17810</name>
</gene>
<sequence>MIKRVTLLVGLAIWLKLAVSPVIMGALVGTALGVVLEDISHHLIFGLSLVGLIVGVLWAEWNRLKRVY</sequence>
<accession>A0A917JQ32</accession>
<dbReference type="AlphaFoldDB" id="A0A917JQ32"/>
<evidence type="ECO:0000313" key="3">
    <source>
        <dbReference type="Proteomes" id="UP000613743"/>
    </source>
</evidence>
<reference evidence="2" key="2">
    <citation type="submission" date="2020-09" db="EMBL/GenBank/DDBJ databases">
        <authorList>
            <person name="Sun Q."/>
            <person name="Ohkuma M."/>
        </authorList>
    </citation>
    <scope>NUCLEOTIDE SEQUENCE</scope>
    <source>
        <strain evidence="2">JCM 30804</strain>
    </source>
</reference>
<proteinExistence type="predicted"/>
<name>A0A917JQ32_9GAMM</name>
<keyword evidence="1" id="KW-0812">Transmembrane</keyword>
<feature type="transmembrane region" description="Helical" evidence="1">
    <location>
        <begin position="43"/>
        <end position="61"/>
    </location>
</feature>
<dbReference type="Proteomes" id="UP000613743">
    <property type="component" value="Unassembled WGS sequence"/>
</dbReference>
<keyword evidence="1" id="KW-1133">Transmembrane helix</keyword>
<evidence type="ECO:0000256" key="1">
    <source>
        <dbReference type="SAM" id="Phobius"/>
    </source>
</evidence>
<keyword evidence="1" id="KW-0472">Membrane</keyword>
<protein>
    <submittedName>
        <fullName evidence="2">Uncharacterized protein</fullName>
    </submittedName>
</protein>
<reference evidence="2" key="1">
    <citation type="journal article" date="2014" name="Int. J. Syst. Evol. Microbiol.">
        <title>Complete genome sequence of Corynebacterium casei LMG S-19264T (=DSM 44701T), isolated from a smear-ripened cheese.</title>
        <authorList>
            <consortium name="US DOE Joint Genome Institute (JGI-PGF)"/>
            <person name="Walter F."/>
            <person name="Albersmeier A."/>
            <person name="Kalinowski J."/>
            <person name="Ruckert C."/>
        </authorList>
    </citation>
    <scope>NUCLEOTIDE SEQUENCE</scope>
    <source>
        <strain evidence="2">JCM 30804</strain>
    </source>
</reference>
<evidence type="ECO:0000313" key="2">
    <source>
        <dbReference type="EMBL" id="GGI80885.1"/>
    </source>
</evidence>
<dbReference type="EMBL" id="BMPZ01000003">
    <property type="protein sequence ID" value="GGI80885.1"/>
    <property type="molecule type" value="Genomic_DNA"/>
</dbReference>
<keyword evidence="3" id="KW-1185">Reference proteome</keyword>
<comment type="caution">
    <text evidence="2">The sequence shown here is derived from an EMBL/GenBank/DDBJ whole genome shotgun (WGS) entry which is preliminary data.</text>
</comment>
<dbReference type="RefSeq" id="WP_188919960.1">
    <property type="nucleotide sequence ID" value="NZ_BMPZ01000003.1"/>
</dbReference>